<dbReference type="PANTHER" id="PTHR10828:SF17">
    <property type="entry name" value="PROTEIN-TYROSINE-PHOSPHATASE"/>
    <property type="match status" value="1"/>
</dbReference>
<name>G8YN82_PICSO</name>
<dbReference type="GO" id="GO:0110032">
    <property type="term" value="P:positive regulation of G2/MI transition of meiotic cell cycle"/>
    <property type="evidence" value="ECO:0007669"/>
    <property type="project" value="TreeGrafter"/>
</dbReference>
<feature type="domain" description="Rhodanese" evidence="12">
    <location>
        <begin position="308"/>
        <end position="416"/>
    </location>
</feature>
<feature type="region of interest" description="Disordered" evidence="11">
    <location>
        <begin position="603"/>
        <end position="658"/>
    </location>
</feature>
<comment type="catalytic activity">
    <reaction evidence="8 10">
        <text>O-phospho-L-tyrosyl-[protein] + H2O = L-tyrosyl-[protein] + phosphate</text>
        <dbReference type="Rhea" id="RHEA:10684"/>
        <dbReference type="Rhea" id="RHEA-COMP:10136"/>
        <dbReference type="Rhea" id="RHEA-COMP:20101"/>
        <dbReference type="ChEBI" id="CHEBI:15377"/>
        <dbReference type="ChEBI" id="CHEBI:43474"/>
        <dbReference type="ChEBI" id="CHEBI:46858"/>
        <dbReference type="ChEBI" id="CHEBI:61978"/>
        <dbReference type="EC" id="3.1.3.48"/>
    </reaction>
</comment>
<evidence type="ECO:0000313" key="13">
    <source>
        <dbReference type="EMBL" id="CCE79400.1"/>
    </source>
</evidence>
<dbReference type="PANTHER" id="PTHR10828">
    <property type="entry name" value="M-PHASE INDUCER PHOSPHATASE DUAL SPECIFICITY PHOSPHATASE CDC25"/>
    <property type="match status" value="1"/>
</dbReference>
<dbReference type="Proteomes" id="UP000005222">
    <property type="component" value="Chromosome E"/>
</dbReference>
<dbReference type="InterPro" id="IPR036873">
    <property type="entry name" value="Rhodanese-like_dom_sf"/>
</dbReference>
<dbReference type="SMART" id="SM00450">
    <property type="entry name" value="RHOD"/>
    <property type="match status" value="1"/>
</dbReference>
<keyword evidence="6 10" id="KW-0904">Protein phosphatase</keyword>
<dbReference type="GO" id="GO:0005737">
    <property type="term" value="C:cytoplasm"/>
    <property type="evidence" value="ECO:0007669"/>
    <property type="project" value="TreeGrafter"/>
</dbReference>
<dbReference type="EC" id="3.1.3.48" evidence="2 10"/>
<protein>
    <recommendedName>
        <fullName evidence="9 10">M-phase inducer phosphatase</fullName>
        <ecNumber evidence="2 10">3.1.3.48</ecNumber>
    </recommendedName>
</protein>
<feature type="compositionally biased region" description="Polar residues" evidence="11">
    <location>
        <begin position="122"/>
        <end position="137"/>
    </location>
</feature>
<dbReference type="eggNOG" id="KOG3772">
    <property type="taxonomic scope" value="Eukaryota"/>
</dbReference>
<sequence length="785" mass="87342">MLDSKSQSTTGRHKTVPVPGCTGEKTGPTKRDRPLSTYFVSPGNELACSLNDYLELDGDAPLDQPQSSNDDDDDQEGHDEVSTSPLMSQRRPFRNISNFVNSFDFPRVRSKITAPGRILSRSMTSVTKRSSNTPMSTSRDHNCTGFDGGSSRMKTRKPLAVLNEPMASPSNIGNTVGDKSRTEPSCTARAVGSGKRDEIVVDENDESESDDVFGESDRDGVYMNRADDFRTNSTNEMGSPSSNARPPANLRRFHSMCQTSKEKETFFFEDNSHLKNSRIKHFKVDNDLMPRIDENELYKILCGEYNGDFDEYVVVDSRFKYEYDGGHIKNAVNISSQKDLEEKFIQRELEESSKKKQLLIFHCEFSVYRGPSMAAHLRKCDRVLNRESYPRLSYPDIVILEGGYKSFYERYKNLCDPKAYVEMKDDNHKVLCEAEMDKVRQENKITRTKSYNQFSPLSIYNSHTRSQSGTMITSHAENSKILKRKKSSSQMKLNSYKSNSMDSRLFRASSISNSSSIFGDAPLNSPKLGEAFELDDSLRPPSALFKMDGHSKLYGSQTSNSSISSINSMSMYSDQVSEFSSTDSLADPYSSATDEGLDYFDSRSHVRNSSKGSNISLASKPSSSTKSLLIPTGRQPSGPVPQLPQMAPNGTNISPGMSPRLRISTFKFPSTSVVSNRFGRSGLSVSLTPKTDSGNDVPVAETVKNSPLLVSSPLSTETPMSMYAFSNTAFDEETIHSEDGRSDHFFDIDKNASDRKGLAIDDNLLGFPDVSNNNTDDENETTIVD</sequence>
<feature type="compositionally biased region" description="Polar residues" evidence="11">
    <location>
        <begin position="1"/>
        <end position="10"/>
    </location>
</feature>
<dbReference type="SUPFAM" id="SSF52821">
    <property type="entry name" value="Rhodanese/Cell cycle control phosphatase"/>
    <property type="match status" value="1"/>
</dbReference>
<evidence type="ECO:0000256" key="11">
    <source>
        <dbReference type="SAM" id="MobiDB-lite"/>
    </source>
</evidence>
<dbReference type="GO" id="GO:0000086">
    <property type="term" value="P:G2/M transition of mitotic cell cycle"/>
    <property type="evidence" value="ECO:0007669"/>
    <property type="project" value="TreeGrafter"/>
</dbReference>
<feature type="region of interest" description="Disordered" evidence="11">
    <location>
        <begin position="122"/>
        <end position="195"/>
    </location>
</feature>
<dbReference type="OrthoDB" id="26523at2759"/>
<keyword evidence="4 10" id="KW-0498">Mitosis</keyword>
<comment type="function">
    <text evidence="10">Tyrosine protein phosphatase which functions as a dosage-dependent inducer of mitotic progression.</text>
</comment>
<dbReference type="InterPro" id="IPR001763">
    <property type="entry name" value="Rhodanese-like_dom"/>
</dbReference>
<dbReference type="GO" id="GO:0010971">
    <property type="term" value="P:positive regulation of G2/M transition of mitotic cell cycle"/>
    <property type="evidence" value="ECO:0007669"/>
    <property type="project" value="TreeGrafter"/>
</dbReference>
<evidence type="ECO:0000256" key="6">
    <source>
        <dbReference type="ARBA" id="ARBA00022912"/>
    </source>
</evidence>
<dbReference type="InParanoid" id="G8YN82"/>
<evidence type="ECO:0000256" key="7">
    <source>
        <dbReference type="ARBA" id="ARBA00023306"/>
    </source>
</evidence>
<keyword evidence="3 10" id="KW-0132">Cell division</keyword>
<keyword evidence="5 10" id="KW-0378">Hydrolase</keyword>
<dbReference type="InterPro" id="IPR000751">
    <property type="entry name" value="MPI_Phosphatase"/>
</dbReference>
<accession>G8YN82</accession>
<dbReference type="GO" id="GO:0005634">
    <property type="term" value="C:nucleus"/>
    <property type="evidence" value="ECO:0007669"/>
    <property type="project" value="TreeGrafter"/>
</dbReference>
<evidence type="ECO:0000256" key="8">
    <source>
        <dbReference type="ARBA" id="ARBA00051722"/>
    </source>
</evidence>
<evidence type="ECO:0000259" key="12">
    <source>
        <dbReference type="PROSITE" id="PS50206"/>
    </source>
</evidence>
<dbReference type="PRINTS" id="PR00716">
    <property type="entry name" value="MPIPHPHTASE"/>
</dbReference>
<keyword evidence="7 10" id="KW-0131">Cell cycle</keyword>
<feature type="compositionally biased region" description="Polar residues" evidence="11">
    <location>
        <begin position="231"/>
        <end position="244"/>
    </location>
</feature>
<dbReference type="STRING" id="559304.G8YN82"/>
<keyword evidence="14" id="KW-1185">Reference proteome</keyword>
<feature type="region of interest" description="Disordered" evidence="11">
    <location>
        <begin position="1"/>
        <end position="38"/>
    </location>
</feature>
<dbReference type="Gene3D" id="3.40.250.10">
    <property type="entry name" value="Rhodanese-like domain"/>
    <property type="match status" value="1"/>
</dbReference>
<evidence type="ECO:0000256" key="9">
    <source>
        <dbReference type="ARBA" id="ARBA00067190"/>
    </source>
</evidence>
<dbReference type="PROSITE" id="PS50206">
    <property type="entry name" value="RHODANESE_3"/>
    <property type="match status" value="1"/>
</dbReference>
<gene>
    <name evidence="13" type="primary">Piso0_001460</name>
    <name evidence="13" type="ORF">GNLVRS01_PISO0E05570g</name>
</gene>
<evidence type="ECO:0000256" key="5">
    <source>
        <dbReference type="ARBA" id="ARBA00022801"/>
    </source>
</evidence>
<evidence type="ECO:0000313" key="14">
    <source>
        <dbReference type="Proteomes" id="UP000005222"/>
    </source>
</evidence>
<organism evidence="13 14">
    <name type="scientific">Pichia sorbitophila (strain ATCC MYA-4447 / BCRC 22081 / CBS 7064 / NBRC 10061 / NRRL Y-12695)</name>
    <name type="common">Hybrid yeast</name>
    <dbReference type="NCBI Taxonomy" id="559304"/>
    <lineage>
        <taxon>Eukaryota</taxon>
        <taxon>Fungi</taxon>
        <taxon>Dikarya</taxon>
        <taxon>Ascomycota</taxon>
        <taxon>Saccharomycotina</taxon>
        <taxon>Pichiomycetes</taxon>
        <taxon>Debaryomycetaceae</taxon>
        <taxon>Millerozyma</taxon>
    </lineage>
</organism>
<dbReference type="GO" id="GO:0004725">
    <property type="term" value="F:protein tyrosine phosphatase activity"/>
    <property type="evidence" value="ECO:0007669"/>
    <property type="project" value="UniProtKB-UniRule"/>
</dbReference>
<proteinExistence type="inferred from homology"/>
<evidence type="ECO:0000256" key="4">
    <source>
        <dbReference type="ARBA" id="ARBA00022776"/>
    </source>
</evidence>
<evidence type="ECO:0000256" key="2">
    <source>
        <dbReference type="ARBA" id="ARBA00013064"/>
    </source>
</evidence>
<dbReference type="EMBL" id="FO082055">
    <property type="protein sequence ID" value="CCE79400.1"/>
    <property type="molecule type" value="Genomic_DNA"/>
</dbReference>
<dbReference type="FunFam" id="3.40.250.10:FF:000021">
    <property type="entry name" value="M-phase inducer phosphatase cdc-25.2"/>
    <property type="match status" value="1"/>
</dbReference>
<dbReference type="AlphaFoldDB" id="G8YN82"/>
<dbReference type="CDD" id="cd01530">
    <property type="entry name" value="Cdc25"/>
    <property type="match status" value="1"/>
</dbReference>
<reference evidence="13 14" key="1">
    <citation type="journal article" date="2012" name="G3 (Bethesda)">
        <title>Pichia sorbitophila, an interspecies yeast hybrid reveals early steps of genome resolution following polyploidization.</title>
        <authorList>
            <person name="Leh Louis V."/>
            <person name="Despons L."/>
            <person name="Friedrich A."/>
            <person name="Martin T."/>
            <person name="Durrens P."/>
            <person name="Casaregola S."/>
            <person name="Neuveglise C."/>
            <person name="Fairhead C."/>
            <person name="Marck C."/>
            <person name="Cruz J.A."/>
            <person name="Straub M.L."/>
            <person name="Kugler V."/>
            <person name="Sacerdot C."/>
            <person name="Uzunov Z."/>
            <person name="Thierry A."/>
            <person name="Weiss S."/>
            <person name="Bleykasten C."/>
            <person name="De Montigny J."/>
            <person name="Jacques N."/>
            <person name="Jung P."/>
            <person name="Lemaire M."/>
            <person name="Mallet S."/>
            <person name="Morel G."/>
            <person name="Richard G.F."/>
            <person name="Sarkar A."/>
            <person name="Savel G."/>
            <person name="Schacherer J."/>
            <person name="Seret M.L."/>
            <person name="Talla E."/>
            <person name="Samson G."/>
            <person name="Jubin C."/>
            <person name="Poulain J."/>
            <person name="Vacherie B."/>
            <person name="Barbe V."/>
            <person name="Pelletier E."/>
            <person name="Sherman D.J."/>
            <person name="Westhof E."/>
            <person name="Weissenbach J."/>
            <person name="Baret P.V."/>
            <person name="Wincker P."/>
            <person name="Gaillardin C."/>
            <person name="Dujon B."/>
            <person name="Souciet J.L."/>
        </authorList>
    </citation>
    <scope>NUCLEOTIDE SEQUENCE [LARGE SCALE GENOMIC DNA]</scope>
    <source>
        <strain evidence="14">ATCC MYA-4447 / BCRC 22081 / CBS 7064 / NBRC 10061 / NRRL Y-12695</strain>
    </source>
</reference>
<dbReference type="HOGENOM" id="CLU_413936_0_0_1"/>
<feature type="region of interest" description="Disordered" evidence="11">
    <location>
        <begin position="51"/>
        <end position="90"/>
    </location>
</feature>
<comment type="similarity">
    <text evidence="1 10">Belongs to the MPI phosphatase family.</text>
</comment>
<feature type="compositionally biased region" description="Low complexity" evidence="11">
    <location>
        <begin position="615"/>
        <end position="632"/>
    </location>
</feature>
<feature type="region of interest" description="Disordered" evidence="11">
    <location>
        <begin position="230"/>
        <end position="249"/>
    </location>
</feature>
<dbReference type="Pfam" id="PF00581">
    <property type="entry name" value="Rhodanese"/>
    <property type="match status" value="1"/>
</dbReference>
<evidence type="ECO:0000256" key="10">
    <source>
        <dbReference type="RuleBase" id="RU368028"/>
    </source>
</evidence>
<dbReference type="GO" id="GO:0051301">
    <property type="term" value="P:cell division"/>
    <property type="evidence" value="ECO:0007669"/>
    <property type="project" value="UniProtKB-UniRule"/>
</dbReference>
<evidence type="ECO:0000256" key="1">
    <source>
        <dbReference type="ARBA" id="ARBA00011065"/>
    </source>
</evidence>
<evidence type="ECO:0000256" key="3">
    <source>
        <dbReference type="ARBA" id="ARBA00022618"/>
    </source>
</evidence>